<dbReference type="EMBL" id="NJET01000013">
    <property type="protein sequence ID" value="PHH65890.1"/>
    <property type="molecule type" value="Genomic_DNA"/>
</dbReference>
<comment type="caution">
    <text evidence="4">The sequence shown here is derived from an EMBL/GenBank/DDBJ whole genome shotgun (WGS) entry which is preliminary data.</text>
</comment>
<protein>
    <recommendedName>
        <fullName evidence="3">NmrA-like domain-containing protein</fullName>
    </recommendedName>
</protein>
<dbReference type="InterPro" id="IPR008030">
    <property type="entry name" value="NmrA-like"/>
</dbReference>
<keyword evidence="5" id="KW-1185">Reference proteome</keyword>
<gene>
    <name evidence="4" type="ORF">CDD81_1259</name>
</gene>
<dbReference type="OrthoDB" id="9974981at2759"/>
<evidence type="ECO:0000256" key="1">
    <source>
        <dbReference type="ARBA" id="ARBA00022857"/>
    </source>
</evidence>
<dbReference type="Gene3D" id="3.40.50.720">
    <property type="entry name" value="NAD(P)-binding Rossmann-like Domain"/>
    <property type="match status" value="1"/>
</dbReference>
<evidence type="ECO:0000313" key="4">
    <source>
        <dbReference type="EMBL" id="PHH65890.1"/>
    </source>
</evidence>
<dbReference type="InterPro" id="IPR036291">
    <property type="entry name" value="NAD(P)-bd_dom_sf"/>
</dbReference>
<proteinExistence type="predicted"/>
<dbReference type="Gene3D" id="3.90.25.10">
    <property type="entry name" value="UDP-galactose 4-epimerase, domain 1"/>
    <property type="match status" value="1"/>
</dbReference>
<keyword evidence="1" id="KW-0521">NADP</keyword>
<evidence type="ECO:0000259" key="3">
    <source>
        <dbReference type="Pfam" id="PF05368"/>
    </source>
</evidence>
<accession>A0A2C5YEI9</accession>
<feature type="domain" description="NmrA-like" evidence="3">
    <location>
        <begin position="6"/>
        <end position="242"/>
    </location>
</feature>
<dbReference type="GO" id="GO:0016491">
    <property type="term" value="F:oxidoreductase activity"/>
    <property type="evidence" value="ECO:0007669"/>
    <property type="project" value="UniProtKB-KW"/>
</dbReference>
<dbReference type="AlphaFoldDB" id="A0A2C5YEI9"/>
<sequence>MTSRLTIAIAGATGDFGFQVAKAFLLPSLRSRFIDVVILTRAASARTQELVSLGAKLCLYSADKLSESLEGINVLVNAVGSQGHDFKNQLLHAICNSSIQLYFPSEFGVNHYIHDFSHDEWDAKKAHFRLSQQLAPKSLRICRVYAGLFLEDSIGPWFGFATRESRYQAVGSPDQPSSYTSKLDVGKALAILASMPPNDVPAEVQLSGDSKSFNQTAAIMQEHGAGPIQVSSIPLDKYKLEVISSPSSTPERYLRFLMGEGKIDHASRALMNQNELFQGPLGIQTFKSMEDLAKETNGKPWAEVEWKPTSP</sequence>
<dbReference type="Pfam" id="PF05368">
    <property type="entry name" value="NmrA"/>
    <property type="match status" value="1"/>
</dbReference>
<dbReference type="STRING" id="1399860.A0A2C5YEI9"/>
<dbReference type="SUPFAM" id="SSF51735">
    <property type="entry name" value="NAD(P)-binding Rossmann-fold domains"/>
    <property type="match status" value="1"/>
</dbReference>
<name>A0A2C5YEI9_9HYPO</name>
<keyword evidence="2" id="KW-0560">Oxidoreductase</keyword>
<dbReference type="InterPro" id="IPR051609">
    <property type="entry name" value="NmrA/Isoflavone_reductase-like"/>
</dbReference>
<dbReference type="PANTHER" id="PTHR47706">
    <property type="entry name" value="NMRA-LIKE FAMILY PROTEIN"/>
    <property type="match status" value="1"/>
</dbReference>
<organism evidence="4 5">
    <name type="scientific">Ophiocordyceps australis</name>
    <dbReference type="NCBI Taxonomy" id="1399860"/>
    <lineage>
        <taxon>Eukaryota</taxon>
        <taxon>Fungi</taxon>
        <taxon>Dikarya</taxon>
        <taxon>Ascomycota</taxon>
        <taxon>Pezizomycotina</taxon>
        <taxon>Sordariomycetes</taxon>
        <taxon>Hypocreomycetidae</taxon>
        <taxon>Hypocreales</taxon>
        <taxon>Ophiocordycipitaceae</taxon>
        <taxon>Ophiocordyceps</taxon>
    </lineage>
</organism>
<reference evidence="4 5" key="1">
    <citation type="submission" date="2017-06" db="EMBL/GenBank/DDBJ databases">
        <title>Ant-infecting Ophiocordyceps genomes reveal a high diversity of potential behavioral manipulation genes and a possible major role for enterotoxins.</title>
        <authorList>
            <person name="De Bekker C."/>
            <person name="Evans H.C."/>
            <person name="Brachmann A."/>
            <person name="Hughes D.P."/>
        </authorList>
    </citation>
    <scope>NUCLEOTIDE SEQUENCE [LARGE SCALE GENOMIC DNA]</scope>
    <source>
        <strain evidence="4 5">Map64</strain>
    </source>
</reference>
<dbReference type="Proteomes" id="UP000226192">
    <property type="component" value="Unassembled WGS sequence"/>
</dbReference>
<evidence type="ECO:0000313" key="5">
    <source>
        <dbReference type="Proteomes" id="UP000226192"/>
    </source>
</evidence>
<dbReference type="PANTHER" id="PTHR47706:SF9">
    <property type="entry name" value="NMRA-LIKE DOMAIN-CONTAINING PROTEIN-RELATED"/>
    <property type="match status" value="1"/>
</dbReference>
<evidence type="ECO:0000256" key="2">
    <source>
        <dbReference type="ARBA" id="ARBA00023002"/>
    </source>
</evidence>